<dbReference type="OrthoDB" id="4775372at2"/>
<feature type="transmembrane region" description="Helical" evidence="7">
    <location>
        <begin position="155"/>
        <end position="172"/>
    </location>
</feature>
<feature type="domain" description="EccD-like transmembrane" evidence="8">
    <location>
        <begin position="115"/>
        <end position="449"/>
    </location>
</feature>
<dbReference type="InterPro" id="IPR024962">
    <property type="entry name" value="YukD-like"/>
</dbReference>
<protein>
    <submittedName>
        <fullName evidence="9">Type VII secretion integral membrane protein EccD</fullName>
    </submittedName>
</protein>
<evidence type="ECO:0000259" key="8">
    <source>
        <dbReference type="Pfam" id="PF19053"/>
    </source>
</evidence>
<comment type="subcellular location">
    <subcellularLocation>
        <location evidence="1">Cell membrane</location>
        <topology evidence="1">Multi-pass membrane protein</topology>
    </subcellularLocation>
</comment>
<keyword evidence="3" id="KW-1003">Cell membrane</keyword>
<accession>A0A371PD48</accession>
<dbReference type="InterPro" id="IPR044049">
    <property type="entry name" value="EccD_transm"/>
</dbReference>
<keyword evidence="6 7" id="KW-0472">Membrane</keyword>
<gene>
    <name evidence="9" type="primary">eccD</name>
    <name evidence="9" type="ORF">DX116_07040</name>
</gene>
<evidence type="ECO:0000256" key="3">
    <source>
        <dbReference type="ARBA" id="ARBA00022475"/>
    </source>
</evidence>
<keyword evidence="4 7" id="KW-0812">Transmembrane</keyword>
<organism evidence="9 10">
    <name type="scientific">Aeromicrobium endophyticum</name>
    <dbReference type="NCBI Taxonomy" id="2292704"/>
    <lineage>
        <taxon>Bacteria</taxon>
        <taxon>Bacillati</taxon>
        <taxon>Actinomycetota</taxon>
        <taxon>Actinomycetes</taxon>
        <taxon>Propionibacteriales</taxon>
        <taxon>Nocardioidaceae</taxon>
        <taxon>Aeromicrobium</taxon>
    </lineage>
</organism>
<feature type="transmembrane region" description="Helical" evidence="7">
    <location>
        <begin position="388"/>
        <end position="409"/>
    </location>
</feature>
<dbReference type="EMBL" id="QUBR01000001">
    <property type="protein sequence ID" value="REK73310.1"/>
    <property type="molecule type" value="Genomic_DNA"/>
</dbReference>
<name>A0A371PD48_9ACTN</name>
<feature type="transmembrane region" description="Helical" evidence="7">
    <location>
        <begin position="421"/>
        <end position="444"/>
    </location>
</feature>
<evidence type="ECO:0000256" key="6">
    <source>
        <dbReference type="ARBA" id="ARBA00023136"/>
    </source>
</evidence>
<dbReference type="Proteomes" id="UP000265581">
    <property type="component" value="Unassembled WGS sequence"/>
</dbReference>
<dbReference type="Gene3D" id="3.10.20.90">
    <property type="entry name" value="Phosphatidylinositol 3-kinase Catalytic Subunit, Chain A, domain 1"/>
    <property type="match status" value="1"/>
</dbReference>
<evidence type="ECO:0000256" key="2">
    <source>
        <dbReference type="ARBA" id="ARBA00006162"/>
    </source>
</evidence>
<evidence type="ECO:0000313" key="9">
    <source>
        <dbReference type="EMBL" id="REK73310.1"/>
    </source>
</evidence>
<evidence type="ECO:0000256" key="4">
    <source>
        <dbReference type="ARBA" id="ARBA00022692"/>
    </source>
</evidence>
<dbReference type="GO" id="GO:0005886">
    <property type="term" value="C:plasma membrane"/>
    <property type="evidence" value="ECO:0007669"/>
    <property type="project" value="UniProtKB-SubCell"/>
</dbReference>
<evidence type="ECO:0000256" key="1">
    <source>
        <dbReference type="ARBA" id="ARBA00004651"/>
    </source>
</evidence>
<proteinExistence type="inferred from homology"/>
<feature type="transmembrane region" description="Helical" evidence="7">
    <location>
        <begin position="207"/>
        <end position="225"/>
    </location>
</feature>
<dbReference type="AlphaFoldDB" id="A0A371PD48"/>
<comment type="similarity">
    <text evidence="2">Belongs to the EccD/Snm4 family.</text>
</comment>
<dbReference type="Pfam" id="PF19053">
    <property type="entry name" value="EccD"/>
    <property type="match status" value="1"/>
</dbReference>
<dbReference type="InterPro" id="IPR006707">
    <property type="entry name" value="T7SS_EccD"/>
</dbReference>
<feature type="transmembrane region" description="Helical" evidence="7">
    <location>
        <begin position="307"/>
        <end position="328"/>
    </location>
</feature>
<dbReference type="NCBIfam" id="TIGR03920">
    <property type="entry name" value="T7SS_EccD"/>
    <property type="match status" value="1"/>
</dbReference>
<reference evidence="9 10" key="1">
    <citation type="submission" date="2018-08" db="EMBL/GenBank/DDBJ databases">
        <title>Aeromicrobium sp. M2KJ-4, whole genome shotgun sequence.</title>
        <authorList>
            <person name="Tuo L."/>
        </authorList>
    </citation>
    <scope>NUCLEOTIDE SEQUENCE [LARGE SCALE GENOMIC DNA]</scope>
    <source>
        <strain evidence="9 10">M2KJ-4</strain>
    </source>
</reference>
<comment type="caution">
    <text evidence="9">The sequence shown here is derived from an EMBL/GenBank/DDBJ whole genome shotgun (WGS) entry which is preliminary data.</text>
</comment>
<evidence type="ECO:0000256" key="7">
    <source>
        <dbReference type="SAM" id="Phobius"/>
    </source>
</evidence>
<dbReference type="RefSeq" id="WP_119703423.1">
    <property type="nucleotide sequence ID" value="NZ_JBHSOI010000001.1"/>
</dbReference>
<evidence type="ECO:0000313" key="10">
    <source>
        <dbReference type="Proteomes" id="UP000265581"/>
    </source>
</evidence>
<feature type="transmembrane region" description="Helical" evidence="7">
    <location>
        <begin position="117"/>
        <end position="135"/>
    </location>
</feature>
<dbReference type="Pfam" id="PF08817">
    <property type="entry name" value="YukD"/>
    <property type="match status" value="1"/>
</dbReference>
<evidence type="ECO:0000256" key="5">
    <source>
        <dbReference type="ARBA" id="ARBA00022989"/>
    </source>
</evidence>
<sequence>MQTAYSRVTVVTAERTIDLALPSALPLSDVLPQVMRYAAPDTAPGSPTSWTLAPLGGATLALSQTLSDAGVLDGDVLELRAQQDDVRPATVEDVRDTVEDSVDASGGVWSTLTTRSYTVLLGSVLLAVLGIGSWLTTRLDGSGALAGAGDPAPAGIVVAALLFATWWAATLARVLDAQVAAATAMVWAAVLGSAIGDRAEVDTWEVLAFAVVAVAVTAGVARLLTPAATAHLAAAAVLLVVGLAHAVVDATSAPVEQATRILPVLALLTVGTIPLISLSVGGVASADYRVRHVGRLDLTALQARYRASNAVLIGSLVGIALVVVWGGIALDLRDDPWDRTLAVSLAVAATLRSRLFSRTPHMLPLRTAGLVVVAFVASRFTIEHADAAPWLAVVVAAAMLAAIGLTSAPMSDITRARVKRLLNILEFLVVVDLLVVLCGAIGIYERIGGIF</sequence>
<keyword evidence="10" id="KW-1185">Reference proteome</keyword>
<feature type="transmembrane region" description="Helical" evidence="7">
    <location>
        <begin position="340"/>
        <end position="356"/>
    </location>
</feature>
<feature type="transmembrane region" description="Helical" evidence="7">
    <location>
        <begin position="363"/>
        <end position="382"/>
    </location>
</feature>
<keyword evidence="5 7" id="KW-1133">Transmembrane helix</keyword>
<feature type="transmembrane region" description="Helical" evidence="7">
    <location>
        <begin position="232"/>
        <end position="255"/>
    </location>
</feature>
<feature type="transmembrane region" description="Helical" evidence="7">
    <location>
        <begin position="261"/>
        <end position="286"/>
    </location>
</feature>
<feature type="transmembrane region" description="Helical" evidence="7">
    <location>
        <begin position="179"/>
        <end position="195"/>
    </location>
</feature>